<keyword evidence="4" id="KW-1185">Reference proteome</keyword>
<dbReference type="InterPro" id="IPR001096">
    <property type="entry name" value="Peptidase_C13"/>
</dbReference>
<dbReference type="PANTHER" id="PTHR12000">
    <property type="entry name" value="HEMOGLOBINASE FAMILY MEMBER"/>
    <property type="match status" value="1"/>
</dbReference>
<dbReference type="EMBL" id="VUJU01011062">
    <property type="protein sequence ID" value="KAF0712089.1"/>
    <property type="molecule type" value="Genomic_DNA"/>
</dbReference>
<protein>
    <submittedName>
        <fullName evidence="3">Legumain-like</fullName>
    </submittedName>
</protein>
<dbReference type="GO" id="GO:0051603">
    <property type="term" value="P:proteolysis involved in protein catabolic process"/>
    <property type="evidence" value="ECO:0007669"/>
    <property type="project" value="TreeGrafter"/>
</dbReference>
<feature type="non-terminal residue" evidence="3">
    <location>
        <position position="1"/>
    </location>
</feature>
<dbReference type="Gene3D" id="3.40.50.1460">
    <property type="match status" value="1"/>
</dbReference>
<comment type="similarity">
    <text evidence="1">Belongs to the peptidase C13 family.</text>
</comment>
<dbReference type="GO" id="GO:0004197">
    <property type="term" value="F:cysteine-type endopeptidase activity"/>
    <property type="evidence" value="ECO:0007669"/>
    <property type="project" value="TreeGrafter"/>
</dbReference>
<feature type="signal peptide" evidence="2">
    <location>
        <begin position="1"/>
        <end position="16"/>
    </location>
</feature>
<evidence type="ECO:0000313" key="3">
    <source>
        <dbReference type="EMBL" id="KAF0712089.1"/>
    </source>
</evidence>
<reference evidence="3 4" key="1">
    <citation type="submission" date="2019-08" db="EMBL/GenBank/DDBJ databases">
        <title>Whole genome of Aphis craccivora.</title>
        <authorList>
            <person name="Voronova N.V."/>
            <person name="Shulinski R.S."/>
            <person name="Bandarenka Y.V."/>
            <person name="Zhorov D.G."/>
            <person name="Warner D."/>
        </authorList>
    </citation>
    <scope>NUCLEOTIDE SEQUENCE [LARGE SCALE GENOMIC DNA]</scope>
    <source>
        <strain evidence="3">180601</strain>
        <tissue evidence="3">Whole Body</tissue>
    </source>
</reference>
<dbReference type="PRINTS" id="PR00776">
    <property type="entry name" value="HEMOGLOBNASE"/>
</dbReference>
<feature type="chain" id="PRO_5026000944" evidence="2">
    <location>
        <begin position="17"/>
        <end position="83"/>
    </location>
</feature>
<dbReference type="AlphaFoldDB" id="A0A6G0VWJ8"/>
<evidence type="ECO:0000256" key="1">
    <source>
        <dbReference type="ARBA" id="ARBA00009941"/>
    </source>
</evidence>
<dbReference type="GO" id="GO:0006624">
    <property type="term" value="P:vacuolar protein processing"/>
    <property type="evidence" value="ECO:0007669"/>
    <property type="project" value="TreeGrafter"/>
</dbReference>
<dbReference type="GO" id="GO:0005773">
    <property type="term" value="C:vacuole"/>
    <property type="evidence" value="ECO:0007669"/>
    <property type="project" value="GOC"/>
</dbReference>
<proteinExistence type="inferred from homology"/>
<gene>
    <name evidence="3" type="ORF">FWK35_00037552</name>
</gene>
<dbReference type="Pfam" id="PF01650">
    <property type="entry name" value="Peptidase_C13"/>
    <property type="match status" value="1"/>
</dbReference>
<dbReference type="PANTHER" id="PTHR12000:SF42">
    <property type="entry name" value="LEGUMAIN"/>
    <property type="match status" value="1"/>
</dbReference>
<dbReference type="OrthoDB" id="192611at2759"/>
<feature type="non-terminal residue" evidence="3">
    <location>
        <position position="83"/>
    </location>
</feature>
<organism evidence="3 4">
    <name type="scientific">Aphis craccivora</name>
    <name type="common">Cowpea aphid</name>
    <dbReference type="NCBI Taxonomy" id="307492"/>
    <lineage>
        <taxon>Eukaryota</taxon>
        <taxon>Metazoa</taxon>
        <taxon>Ecdysozoa</taxon>
        <taxon>Arthropoda</taxon>
        <taxon>Hexapoda</taxon>
        <taxon>Insecta</taxon>
        <taxon>Pterygota</taxon>
        <taxon>Neoptera</taxon>
        <taxon>Paraneoptera</taxon>
        <taxon>Hemiptera</taxon>
        <taxon>Sternorrhyncha</taxon>
        <taxon>Aphidomorpha</taxon>
        <taxon>Aphidoidea</taxon>
        <taxon>Aphididae</taxon>
        <taxon>Aphidini</taxon>
        <taxon>Aphis</taxon>
        <taxon>Aphis</taxon>
    </lineage>
</organism>
<keyword evidence="2" id="KW-0732">Signal</keyword>
<accession>A0A6G0VWJ8</accession>
<name>A0A6G0VWJ8_APHCR</name>
<comment type="caution">
    <text evidence="3">The sequence shown here is derived from an EMBL/GenBank/DDBJ whole genome shotgun (WGS) entry which is preliminary data.</text>
</comment>
<sequence>VFNLTVLALFAVGSFAGQNNPNPTNDDSLYEGKKWVVLVAVSKGWSNYRHQANICHAYQLIKSNGIPEENIITMMVDDIAYNK</sequence>
<dbReference type="Proteomes" id="UP000478052">
    <property type="component" value="Unassembled WGS sequence"/>
</dbReference>
<evidence type="ECO:0000313" key="4">
    <source>
        <dbReference type="Proteomes" id="UP000478052"/>
    </source>
</evidence>
<evidence type="ECO:0000256" key="2">
    <source>
        <dbReference type="SAM" id="SignalP"/>
    </source>
</evidence>